<evidence type="ECO:0000256" key="1">
    <source>
        <dbReference type="PROSITE-ProRule" id="PRU00464"/>
    </source>
</evidence>
<comment type="caution">
    <text evidence="3">The sequence shown here is derived from an EMBL/GenBank/DDBJ whole genome shotgun (WGS) entry which is preliminary data.</text>
</comment>
<dbReference type="EMBL" id="JARBJD010000044">
    <property type="protein sequence ID" value="KAK2957687.1"/>
    <property type="molecule type" value="Genomic_DNA"/>
</dbReference>
<accession>A0ABQ9Y1Q7</accession>
<evidence type="ECO:0000313" key="3">
    <source>
        <dbReference type="EMBL" id="KAK2957687.1"/>
    </source>
</evidence>
<proteinExistence type="predicted"/>
<feature type="short sequence motif" description="Histidine triad motif" evidence="1">
    <location>
        <begin position="99"/>
        <end position="103"/>
    </location>
</feature>
<keyword evidence="3" id="KW-0378">Hydrolase</keyword>
<sequence>MNDSCLFCKIAQGHIPSHKIYENDKVYAFLDLSPQNEGHILVIPKYHGEKLKDIPDDFLSEIPIAVKKISLAFEKMNGKELEYNVLQNNGSSSGQVVMHTHFHIIPRFEGDGFNLHFAPKQATQEELKAFKDKLVPFIE</sequence>
<dbReference type="Proteomes" id="UP001281761">
    <property type="component" value="Unassembled WGS sequence"/>
</dbReference>
<dbReference type="PANTHER" id="PTHR46648">
    <property type="entry name" value="HIT FAMILY PROTEIN 1"/>
    <property type="match status" value="1"/>
</dbReference>
<dbReference type="PROSITE" id="PS00892">
    <property type="entry name" value="HIT_1"/>
    <property type="match status" value="1"/>
</dbReference>
<organism evidence="3 4">
    <name type="scientific">Blattamonas nauphoetae</name>
    <dbReference type="NCBI Taxonomy" id="2049346"/>
    <lineage>
        <taxon>Eukaryota</taxon>
        <taxon>Metamonada</taxon>
        <taxon>Preaxostyla</taxon>
        <taxon>Oxymonadida</taxon>
        <taxon>Blattamonas</taxon>
    </lineage>
</organism>
<dbReference type="InterPro" id="IPR011146">
    <property type="entry name" value="HIT-like"/>
</dbReference>
<dbReference type="Pfam" id="PF01230">
    <property type="entry name" value="HIT"/>
    <property type="match status" value="1"/>
</dbReference>
<dbReference type="InterPro" id="IPR019808">
    <property type="entry name" value="Histidine_triad_CS"/>
</dbReference>
<name>A0ABQ9Y1Q7_9EUKA</name>
<dbReference type="InterPro" id="IPR001310">
    <property type="entry name" value="Histidine_triad_HIT"/>
</dbReference>
<dbReference type="PROSITE" id="PS51084">
    <property type="entry name" value="HIT_2"/>
    <property type="match status" value="1"/>
</dbReference>
<dbReference type="PANTHER" id="PTHR46648:SF1">
    <property type="entry name" value="ADENOSINE 5'-MONOPHOSPHORAMIDASE HNT1"/>
    <property type="match status" value="1"/>
</dbReference>
<feature type="domain" description="HIT" evidence="2">
    <location>
        <begin position="6"/>
        <end position="114"/>
    </location>
</feature>
<dbReference type="InterPro" id="IPR039384">
    <property type="entry name" value="HINT"/>
</dbReference>
<dbReference type="SUPFAM" id="SSF54197">
    <property type="entry name" value="HIT-like"/>
    <property type="match status" value="1"/>
</dbReference>
<gene>
    <name evidence="3" type="ORF">BLNAU_7342</name>
</gene>
<dbReference type="PRINTS" id="PR00332">
    <property type="entry name" value="HISTRIAD"/>
</dbReference>
<dbReference type="EC" id="3.-.-.-" evidence="3"/>
<dbReference type="GO" id="GO:0016787">
    <property type="term" value="F:hydrolase activity"/>
    <property type="evidence" value="ECO:0007669"/>
    <property type="project" value="UniProtKB-KW"/>
</dbReference>
<protein>
    <submittedName>
        <fullName evidence="3">Adenosine 5'-monophosphoramidase HNT1</fullName>
        <ecNumber evidence="3">3.-.-.-</ecNumber>
    </submittedName>
</protein>
<dbReference type="CDD" id="cd01277">
    <property type="entry name" value="HINT_subgroup"/>
    <property type="match status" value="1"/>
</dbReference>
<reference evidence="3 4" key="1">
    <citation type="journal article" date="2022" name="bioRxiv">
        <title>Genomics of Preaxostyla Flagellates Illuminates Evolutionary Transitions and the Path Towards Mitochondrial Loss.</title>
        <authorList>
            <person name="Novak L.V.F."/>
            <person name="Treitli S.C."/>
            <person name="Pyrih J."/>
            <person name="Halakuc P."/>
            <person name="Pipaliya S.V."/>
            <person name="Vacek V."/>
            <person name="Brzon O."/>
            <person name="Soukal P."/>
            <person name="Eme L."/>
            <person name="Dacks J.B."/>
            <person name="Karnkowska A."/>
            <person name="Elias M."/>
            <person name="Hampl V."/>
        </authorList>
    </citation>
    <scope>NUCLEOTIDE SEQUENCE [LARGE SCALE GENOMIC DNA]</scope>
    <source>
        <strain evidence="3">NAU3</strain>
        <tissue evidence="3">Gut</tissue>
    </source>
</reference>
<keyword evidence="4" id="KW-1185">Reference proteome</keyword>
<dbReference type="InterPro" id="IPR036265">
    <property type="entry name" value="HIT-like_sf"/>
</dbReference>
<evidence type="ECO:0000313" key="4">
    <source>
        <dbReference type="Proteomes" id="UP001281761"/>
    </source>
</evidence>
<evidence type="ECO:0000259" key="2">
    <source>
        <dbReference type="PROSITE" id="PS51084"/>
    </source>
</evidence>
<dbReference type="Gene3D" id="3.30.428.10">
    <property type="entry name" value="HIT-like"/>
    <property type="match status" value="1"/>
</dbReference>